<feature type="compositionally biased region" description="Polar residues" evidence="16">
    <location>
        <begin position="702"/>
        <end position="732"/>
    </location>
</feature>
<keyword evidence="10 14" id="KW-0520">NAD</keyword>
<evidence type="ECO:0000256" key="1">
    <source>
        <dbReference type="ARBA" id="ARBA00004067"/>
    </source>
</evidence>
<dbReference type="Pfam" id="PF01653">
    <property type="entry name" value="DNA_ligase_aden"/>
    <property type="match status" value="1"/>
</dbReference>
<dbReference type="Gene3D" id="1.10.287.610">
    <property type="entry name" value="Helix hairpin bin"/>
    <property type="match status" value="1"/>
</dbReference>
<evidence type="ECO:0000256" key="15">
    <source>
        <dbReference type="RuleBase" id="RU000618"/>
    </source>
</evidence>
<dbReference type="Proteomes" id="UP000255423">
    <property type="component" value="Unassembled WGS sequence"/>
</dbReference>
<dbReference type="SMART" id="SM00532">
    <property type="entry name" value="LIGANc"/>
    <property type="match status" value="1"/>
</dbReference>
<dbReference type="InterPro" id="IPR033136">
    <property type="entry name" value="DNA_ligase_CS"/>
</dbReference>
<dbReference type="NCBIfam" id="NF005932">
    <property type="entry name" value="PRK07956.1"/>
    <property type="match status" value="1"/>
</dbReference>
<dbReference type="Gene3D" id="3.30.470.30">
    <property type="entry name" value="DNA ligase/mRNA capping enzyme"/>
    <property type="match status" value="1"/>
</dbReference>
<feature type="binding site" evidence="14">
    <location>
        <position position="138"/>
    </location>
    <ligand>
        <name>NAD(+)</name>
        <dbReference type="ChEBI" id="CHEBI:57540"/>
    </ligand>
</feature>
<keyword evidence="4 14" id="KW-0436">Ligase</keyword>
<feature type="region of interest" description="Disordered" evidence="16">
    <location>
        <begin position="697"/>
        <end position="732"/>
    </location>
</feature>
<organism evidence="18 19">
    <name type="scientific">Fibrobacter succinogenes</name>
    <name type="common">Bacteroides succinogenes</name>
    <dbReference type="NCBI Taxonomy" id="833"/>
    <lineage>
        <taxon>Bacteria</taxon>
        <taxon>Pseudomonadati</taxon>
        <taxon>Fibrobacterota</taxon>
        <taxon>Fibrobacteria</taxon>
        <taxon>Fibrobacterales</taxon>
        <taxon>Fibrobacteraceae</taxon>
        <taxon>Fibrobacter</taxon>
    </lineage>
</organism>
<reference evidence="18 19" key="1">
    <citation type="submission" date="2017-08" db="EMBL/GenBank/DDBJ databases">
        <authorList>
            <person name="de Groot N.N."/>
        </authorList>
    </citation>
    <scope>NUCLEOTIDE SEQUENCE [LARGE SCALE GENOMIC DNA]</scope>
    <source>
        <strain evidence="18 19">HM2</strain>
    </source>
</reference>
<dbReference type="GO" id="GO:0006260">
    <property type="term" value="P:DNA replication"/>
    <property type="evidence" value="ECO:0007669"/>
    <property type="project" value="UniProtKB-KW"/>
</dbReference>
<keyword evidence="5 14" id="KW-0235">DNA replication</keyword>
<dbReference type="SUPFAM" id="SSF52113">
    <property type="entry name" value="BRCT domain"/>
    <property type="match status" value="1"/>
</dbReference>
<dbReference type="Pfam" id="PF12826">
    <property type="entry name" value="HHH_2"/>
    <property type="match status" value="1"/>
</dbReference>
<dbReference type="GO" id="GO:0046872">
    <property type="term" value="F:metal ion binding"/>
    <property type="evidence" value="ECO:0007669"/>
    <property type="project" value="UniProtKB-KW"/>
</dbReference>
<dbReference type="Gene3D" id="1.10.150.20">
    <property type="entry name" value="5' to 3' exonuclease, C-terminal subdomain"/>
    <property type="match status" value="2"/>
</dbReference>
<dbReference type="GO" id="GO:0003911">
    <property type="term" value="F:DNA ligase (NAD+) activity"/>
    <property type="evidence" value="ECO:0007669"/>
    <property type="project" value="UniProtKB-UniRule"/>
</dbReference>
<dbReference type="Gene3D" id="6.20.10.30">
    <property type="match status" value="1"/>
</dbReference>
<evidence type="ECO:0000256" key="8">
    <source>
        <dbReference type="ARBA" id="ARBA00022833"/>
    </source>
</evidence>
<dbReference type="InterPro" id="IPR001357">
    <property type="entry name" value="BRCT_dom"/>
</dbReference>
<feature type="binding site" evidence="14">
    <location>
        <position position="161"/>
    </location>
    <ligand>
        <name>NAD(+)</name>
        <dbReference type="ChEBI" id="CHEBI:57540"/>
    </ligand>
</feature>
<evidence type="ECO:0000259" key="17">
    <source>
        <dbReference type="PROSITE" id="PS50172"/>
    </source>
</evidence>
<evidence type="ECO:0000256" key="13">
    <source>
        <dbReference type="ARBA" id="ARBA00060881"/>
    </source>
</evidence>
<feature type="binding site" evidence="14">
    <location>
        <begin position="36"/>
        <end position="40"/>
    </location>
    <ligand>
        <name>NAD(+)</name>
        <dbReference type="ChEBI" id="CHEBI:57540"/>
    </ligand>
</feature>
<dbReference type="Gene3D" id="3.40.50.10190">
    <property type="entry name" value="BRCT domain"/>
    <property type="match status" value="1"/>
</dbReference>
<keyword evidence="7 14" id="KW-0227">DNA damage</keyword>
<dbReference type="InterPro" id="IPR010994">
    <property type="entry name" value="RuvA_2-like"/>
</dbReference>
<dbReference type="PROSITE" id="PS01056">
    <property type="entry name" value="DNA_LIGASE_N2"/>
    <property type="match status" value="1"/>
</dbReference>
<protein>
    <recommendedName>
        <fullName evidence="3 14">DNA ligase</fullName>
        <ecNumber evidence="2 14">6.5.1.2</ecNumber>
    </recommendedName>
    <alternativeName>
        <fullName evidence="14">Polydeoxyribonucleotide synthase [NAD(+)]</fullName>
    </alternativeName>
</protein>
<evidence type="ECO:0000256" key="7">
    <source>
        <dbReference type="ARBA" id="ARBA00022763"/>
    </source>
</evidence>
<evidence type="ECO:0000256" key="16">
    <source>
        <dbReference type="SAM" id="MobiDB-lite"/>
    </source>
</evidence>
<dbReference type="AlphaFoldDB" id="A0A380RUP1"/>
<keyword evidence="14" id="KW-0464">Manganese</keyword>
<feature type="binding site" evidence="14">
    <location>
        <position position="459"/>
    </location>
    <ligand>
        <name>Zn(2+)</name>
        <dbReference type="ChEBI" id="CHEBI:29105"/>
    </ligand>
</feature>
<dbReference type="InterPro" id="IPR001679">
    <property type="entry name" value="DNA_ligase"/>
</dbReference>
<feature type="binding site" evidence="14">
    <location>
        <position position="206"/>
    </location>
    <ligand>
        <name>NAD(+)</name>
        <dbReference type="ChEBI" id="CHEBI:57540"/>
    </ligand>
</feature>
<evidence type="ECO:0000313" key="18">
    <source>
        <dbReference type="EMBL" id="SUQ19015.1"/>
    </source>
</evidence>
<dbReference type="InterPro" id="IPR018239">
    <property type="entry name" value="DNA_ligase_AS"/>
</dbReference>
<dbReference type="Pfam" id="PF03119">
    <property type="entry name" value="DNA_ligase_ZBD"/>
    <property type="match status" value="1"/>
</dbReference>
<dbReference type="PANTHER" id="PTHR23389:SF9">
    <property type="entry name" value="DNA LIGASE"/>
    <property type="match status" value="1"/>
</dbReference>
<dbReference type="GO" id="GO:0006281">
    <property type="term" value="P:DNA repair"/>
    <property type="evidence" value="ECO:0007669"/>
    <property type="project" value="UniProtKB-KW"/>
</dbReference>
<dbReference type="RefSeq" id="WP_109572546.1">
    <property type="nucleotide sequence ID" value="NZ_UHJL01000001.1"/>
</dbReference>
<evidence type="ECO:0000256" key="2">
    <source>
        <dbReference type="ARBA" id="ARBA00012722"/>
    </source>
</evidence>
<keyword evidence="8 14" id="KW-0862">Zinc</keyword>
<comment type="cofactor">
    <cofactor evidence="14">
        <name>Mg(2+)</name>
        <dbReference type="ChEBI" id="CHEBI:18420"/>
    </cofactor>
    <cofactor evidence="14">
        <name>Mn(2+)</name>
        <dbReference type="ChEBI" id="CHEBI:29035"/>
    </cofactor>
</comment>
<dbReference type="SUPFAM" id="SSF47781">
    <property type="entry name" value="RuvA domain 2-like"/>
    <property type="match status" value="1"/>
</dbReference>
<feature type="binding site" evidence="14">
    <location>
        <position position="318"/>
    </location>
    <ligand>
        <name>NAD(+)</name>
        <dbReference type="ChEBI" id="CHEBI:57540"/>
    </ligand>
</feature>
<keyword evidence="9 14" id="KW-0460">Magnesium</keyword>
<dbReference type="Pfam" id="PF03120">
    <property type="entry name" value="OB_DNA_ligase"/>
    <property type="match status" value="1"/>
</dbReference>
<dbReference type="PANTHER" id="PTHR23389">
    <property type="entry name" value="CHROMOSOME TRANSMISSION FIDELITY FACTOR 18"/>
    <property type="match status" value="1"/>
</dbReference>
<sequence>MSEQKDIDRTRYFELKKQLEEASRLYYKDGVSPMSDQDFDFGLKEMEALEAKYPELRGKGSLTQKVGSDLTNDFAKVAHAVPMLSIANVYSEEEMREFVKAAEEGIAALQSEREIPGHPRQARTGAENDEKRATWICERKIDGVSLSVIYENGRLKQAATRGDGAQGDDVTLNALTIADIPEYFDAKKLKIDPSEIPQGTFEVRGEVYMEREAFERLNEQFILENKKTFQNCRNTVSGSLKLKSVAECKTRPMRFFAYHIPQSNNKTHEENLKQLKRLGFHTNDYWTADTVDEIMAISEKIGASRDSLPFDIDGMVVKLNDLQQQRELGSTSKSPRWAIAYKFKAERAYTPLLSVEFQVGRTGAVTPVANLAPVRLAGTTVKRATLHNFDEVARLDLHYGDTVGVEKGGEIIPKITDVKRELRPAGASPVVAPEKCPVCGEQLTHIDGEVILRCENMHCQAQVQCLFEHFVSREAMNIDNLGPALIASLLATGKIKRIPDLYRLTLEDLESQERMAKKSAKNVFDAIQASKQRSLENLLHGLGIRFVGRTSARNIAKHFRTLEKIRTATVEELQNVTDVGERIGKSVYEFFHTPLYTNEIDELVALGLPTEFKGVVKTLFQGQTAVITGTLPNMDRDEARKLIEENGGKVSGSVSKKTSWVLAGEAAGSKLTKANELGIPVHDEAWLMAQIANADESDDATNENAGSSAGNFANEKASVSTTPAEDQMSLNL</sequence>
<dbReference type="InterPro" id="IPR036420">
    <property type="entry name" value="BRCT_dom_sf"/>
</dbReference>
<feature type="binding site" evidence="14">
    <location>
        <position position="436"/>
    </location>
    <ligand>
        <name>Zn(2+)</name>
        <dbReference type="ChEBI" id="CHEBI:29105"/>
    </ligand>
</feature>
<proteinExistence type="inferred from homology"/>
<evidence type="ECO:0000256" key="12">
    <source>
        <dbReference type="ARBA" id="ARBA00034005"/>
    </source>
</evidence>
<dbReference type="HAMAP" id="MF_01588">
    <property type="entry name" value="DNA_ligase_A"/>
    <property type="match status" value="1"/>
</dbReference>
<dbReference type="SUPFAM" id="SSF50249">
    <property type="entry name" value="Nucleic acid-binding proteins"/>
    <property type="match status" value="1"/>
</dbReference>
<feature type="binding site" evidence="14">
    <location>
        <position position="342"/>
    </location>
    <ligand>
        <name>NAD(+)</name>
        <dbReference type="ChEBI" id="CHEBI:57540"/>
    </ligand>
</feature>
<dbReference type="InterPro" id="IPR041663">
    <property type="entry name" value="DisA/LigA_HHH"/>
</dbReference>
<dbReference type="CDD" id="cd00114">
    <property type="entry name" value="LIGANc"/>
    <property type="match status" value="1"/>
</dbReference>
<evidence type="ECO:0000256" key="10">
    <source>
        <dbReference type="ARBA" id="ARBA00023027"/>
    </source>
</evidence>
<dbReference type="FunFam" id="2.40.50.140:FF:000012">
    <property type="entry name" value="DNA ligase"/>
    <property type="match status" value="1"/>
</dbReference>
<dbReference type="PROSITE" id="PS01055">
    <property type="entry name" value="DNA_LIGASE_N1"/>
    <property type="match status" value="1"/>
</dbReference>
<feature type="binding site" evidence="14">
    <location>
        <begin position="85"/>
        <end position="86"/>
    </location>
    <ligand>
        <name>NAD(+)</name>
        <dbReference type="ChEBI" id="CHEBI:57540"/>
    </ligand>
</feature>
<dbReference type="NCBIfam" id="TIGR00575">
    <property type="entry name" value="dnlj"/>
    <property type="match status" value="1"/>
</dbReference>
<feature type="binding site" evidence="14">
    <location>
        <position position="439"/>
    </location>
    <ligand>
        <name>Zn(2+)</name>
        <dbReference type="ChEBI" id="CHEBI:29105"/>
    </ligand>
</feature>
<dbReference type="EMBL" id="UHJL01000001">
    <property type="protein sequence ID" value="SUQ19015.1"/>
    <property type="molecule type" value="Genomic_DNA"/>
</dbReference>
<dbReference type="InterPro" id="IPR013840">
    <property type="entry name" value="DNAligase_N"/>
</dbReference>
<comment type="catalytic activity">
    <reaction evidence="12 14 15">
        <text>NAD(+) + (deoxyribonucleotide)n-3'-hydroxyl + 5'-phospho-(deoxyribonucleotide)m = (deoxyribonucleotide)n+m + AMP + beta-nicotinamide D-nucleotide.</text>
        <dbReference type="EC" id="6.5.1.2"/>
    </reaction>
</comment>
<evidence type="ECO:0000313" key="19">
    <source>
        <dbReference type="Proteomes" id="UP000255423"/>
    </source>
</evidence>
<dbReference type="Pfam" id="PF00533">
    <property type="entry name" value="BRCT"/>
    <property type="match status" value="1"/>
</dbReference>
<comment type="function">
    <text evidence="1 14">DNA ligase that catalyzes the formation of phosphodiester linkages between 5'-phosphoryl and 3'-hydroxyl groups in double-stranded DNA using NAD as a coenzyme and as the energy source for the reaction. It is essential for DNA replication and repair of damaged DNA.</text>
</comment>
<evidence type="ECO:0000256" key="5">
    <source>
        <dbReference type="ARBA" id="ARBA00022705"/>
    </source>
</evidence>
<dbReference type="SUPFAM" id="SSF56091">
    <property type="entry name" value="DNA ligase/mRNA capping enzyme, catalytic domain"/>
    <property type="match status" value="1"/>
</dbReference>
<dbReference type="InterPro" id="IPR013839">
    <property type="entry name" value="DNAligase_adenylation"/>
</dbReference>
<feature type="active site" description="N6-AMP-lysine intermediate" evidence="14">
    <location>
        <position position="140"/>
    </location>
</feature>
<evidence type="ECO:0000256" key="14">
    <source>
        <dbReference type="HAMAP-Rule" id="MF_01588"/>
    </source>
</evidence>
<dbReference type="GO" id="GO:0005829">
    <property type="term" value="C:cytosol"/>
    <property type="evidence" value="ECO:0007669"/>
    <property type="project" value="TreeGrafter"/>
</dbReference>
<comment type="similarity">
    <text evidence="13 14">Belongs to the NAD-dependent DNA ligase family. LigA subfamily.</text>
</comment>
<evidence type="ECO:0000256" key="3">
    <source>
        <dbReference type="ARBA" id="ARBA00013308"/>
    </source>
</evidence>
<dbReference type="EC" id="6.5.1.2" evidence="2 14"/>
<gene>
    <name evidence="14" type="primary">ligA</name>
    <name evidence="18" type="ORF">SAMN05661053_0239</name>
</gene>
<dbReference type="InterPro" id="IPR004149">
    <property type="entry name" value="Znf_DNAligase_C4"/>
</dbReference>
<dbReference type="PIRSF" id="PIRSF001604">
    <property type="entry name" value="LigA"/>
    <property type="match status" value="1"/>
</dbReference>
<evidence type="ECO:0000256" key="9">
    <source>
        <dbReference type="ARBA" id="ARBA00022842"/>
    </source>
</evidence>
<dbReference type="InterPro" id="IPR012340">
    <property type="entry name" value="NA-bd_OB-fold"/>
</dbReference>
<evidence type="ECO:0000256" key="6">
    <source>
        <dbReference type="ARBA" id="ARBA00022723"/>
    </source>
</evidence>
<feature type="domain" description="BRCT" evidence="17">
    <location>
        <begin position="615"/>
        <end position="691"/>
    </location>
</feature>
<dbReference type="PROSITE" id="PS50172">
    <property type="entry name" value="BRCT"/>
    <property type="match status" value="1"/>
</dbReference>
<dbReference type="SMART" id="SM00292">
    <property type="entry name" value="BRCT"/>
    <property type="match status" value="1"/>
</dbReference>
<dbReference type="Gene3D" id="2.40.50.140">
    <property type="entry name" value="Nucleic acid-binding proteins"/>
    <property type="match status" value="1"/>
</dbReference>
<keyword evidence="6 14" id="KW-0479">Metal-binding</keyword>
<dbReference type="InterPro" id="IPR004150">
    <property type="entry name" value="NAD_DNA_ligase_OB"/>
</dbReference>
<evidence type="ECO:0000256" key="4">
    <source>
        <dbReference type="ARBA" id="ARBA00022598"/>
    </source>
</evidence>
<keyword evidence="11 14" id="KW-0234">DNA repair</keyword>
<evidence type="ECO:0000256" key="11">
    <source>
        <dbReference type="ARBA" id="ARBA00023204"/>
    </source>
</evidence>
<dbReference type="CDD" id="cd17748">
    <property type="entry name" value="BRCT_DNA_ligase_like"/>
    <property type="match status" value="1"/>
</dbReference>
<name>A0A380RUP1_FIBSU</name>
<accession>A0A380RUP1</accession>
<feature type="binding site" evidence="14">
    <location>
        <position position="454"/>
    </location>
    <ligand>
        <name>Zn(2+)</name>
        <dbReference type="ChEBI" id="CHEBI:29105"/>
    </ligand>
</feature>